<sequence length="355" mass="40716">MAATTKTTTTKKKKRRKKRKNDFDDDITNNVSSEKETTTKRKRKRGSGDDDDDVGELLVKMYPHGSFLRPLFVHRQTQKDIRDIREEEDDEENKEEEKAAASSASFAAATVLVTGFPFEWHNEFSIQDLFSASFGETKRVQLIRLKTNSEAKSALVTFEQTKSLQKLWKKIEEKTIVEAPMTTRIGIGSPPPPQFGLDKFVYEHRLRRKGGAKAAKATVDEWFRNRAKEKEIEKRKRAREEEDDGWTVVQQKRGRRKTSDNQGITVGGVRASTVERRRKEALTMEGEDGDATTTTSSSFYRKKKKGTLGLAPVENFYKFQSRERRRNDLIALQRGFQADKAKVLAMKAARKFKPV</sequence>
<feature type="domain" description="RRM" evidence="5">
    <location>
        <begin position="109"/>
        <end position="190"/>
    </location>
</feature>
<accession>K8FE96</accession>
<dbReference type="eggNOG" id="KOG4008">
    <property type="taxonomic scope" value="Eukaryota"/>
</dbReference>
<keyword evidence="3" id="KW-0175">Coiled coil</keyword>
<dbReference type="Gene3D" id="6.10.250.1770">
    <property type="match status" value="1"/>
</dbReference>
<evidence type="ECO:0000256" key="1">
    <source>
        <dbReference type="ARBA" id="ARBA00006110"/>
    </source>
</evidence>
<feature type="compositionally biased region" description="Basic residues" evidence="4">
    <location>
        <begin position="9"/>
        <end position="20"/>
    </location>
</feature>
<dbReference type="GO" id="GO:0000028">
    <property type="term" value="P:ribosomal small subunit assembly"/>
    <property type="evidence" value="ECO:0007669"/>
    <property type="project" value="TreeGrafter"/>
</dbReference>
<feature type="coiled-coil region" evidence="3">
    <location>
        <begin position="74"/>
        <end position="104"/>
    </location>
</feature>
<evidence type="ECO:0000313" key="7">
    <source>
        <dbReference type="Proteomes" id="UP000198341"/>
    </source>
</evidence>
<dbReference type="OrthoDB" id="5390at2759"/>
<dbReference type="PANTHER" id="PTHR13191">
    <property type="entry name" value="RIBOSOMAL RNA PROCESSING PROTEIN 7-RELATED"/>
    <property type="match status" value="1"/>
</dbReference>
<evidence type="ECO:0000256" key="2">
    <source>
        <dbReference type="PROSITE-ProRule" id="PRU00176"/>
    </source>
</evidence>
<dbReference type="GeneID" id="19014947"/>
<dbReference type="InterPro" id="IPR040446">
    <property type="entry name" value="RRP7"/>
</dbReference>
<dbReference type="InterPro" id="IPR000504">
    <property type="entry name" value="RRM_dom"/>
</dbReference>
<keyword evidence="2" id="KW-0694">RNA-binding</keyword>
<dbReference type="Proteomes" id="UP000198341">
    <property type="component" value="Chromosome 7"/>
</dbReference>
<dbReference type="SUPFAM" id="SSF54928">
    <property type="entry name" value="RNA-binding domain, RBD"/>
    <property type="match status" value="1"/>
</dbReference>
<dbReference type="Pfam" id="PF12923">
    <property type="entry name" value="RRP7"/>
    <property type="match status" value="1"/>
</dbReference>
<dbReference type="Gene3D" id="3.30.70.330">
    <property type="match status" value="1"/>
</dbReference>
<name>K8FE96_9CHLO</name>
<evidence type="ECO:0000313" key="6">
    <source>
        <dbReference type="EMBL" id="CCO66056.1"/>
    </source>
</evidence>
<dbReference type="PANTHER" id="PTHR13191:SF0">
    <property type="entry name" value="RIBOSOMAL RNA-PROCESSING PROTEIN 7 HOMOLOG A-RELATED"/>
    <property type="match status" value="1"/>
</dbReference>
<dbReference type="RefSeq" id="XP_007511968.1">
    <property type="nucleotide sequence ID" value="XM_007511906.1"/>
</dbReference>
<dbReference type="AlphaFoldDB" id="K8FE96"/>
<dbReference type="GO" id="GO:0034456">
    <property type="term" value="C:UTP-C complex"/>
    <property type="evidence" value="ECO:0007669"/>
    <property type="project" value="TreeGrafter"/>
</dbReference>
<protein>
    <recommendedName>
        <fullName evidence="5">RRM domain-containing protein</fullName>
    </recommendedName>
</protein>
<dbReference type="GO" id="GO:0006364">
    <property type="term" value="P:rRNA processing"/>
    <property type="evidence" value="ECO:0007669"/>
    <property type="project" value="TreeGrafter"/>
</dbReference>
<gene>
    <name evidence="6" type="ORF">Bathy07g04580</name>
</gene>
<dbReference type="InterPro" id="IPR035979">
    <property type="entry name" value="RBD_domain_sf"/>
</dbReference>
<dbReference type="EMBL" id="FO082272">
    <property type="protein sequence ID" value="CCO66056.1"/>
    <property type="molecule type" value="Genomic_DNA"/>
</dbReference>
<dbReference type="PROSITE" id="PS50102">
    <property type="entry name" value="RRM"/>
    <property type="match status" value="1"/>
</dbReference>
<keyword evidence="7" id="KW-1185">Reference proteome</keyword>
<evidence type="ECO:0000256" key="3">
    <source>
        <dbReference type="SAM" id="Coils"/>
    </source>
</evidence>
<dbReference type="KEGG" id="bpg:Bathy07g04580"/>
<reference evidence="6 7" key="1">
    <citation type="submission" date="2011-10" db="EMBL/GenBank/DDBJ databases">
        <authorList>
            <person name="Genoscope - CEA"/>
        </authorList>
    </citation>
    <scope>NUCLEOTIDE SEQUENCE [LARGE SCALE GENOMIC DNA]</scope>
    <source>
        <strain evidence="6 7">RCC 1105</strain>
    </source>
</reference>
<proteinExistence type="inferred from homology"/>
<dbReference type="InterPro" id="IPR012677">
    <property type="entry name" value="Nucleotide-bd_a/b_plait_sf"/>
</dbReference>
<dbReference type="GO" id="GO:0003723">
    <property type="term" value="F:RNA binding"/>
    <property type="evidence" value="ECO:0007669"/>
    <property type="project" value="UniProtKB-UniRule"/>
</dbReference>
<organism evidence="6 7">
    <name type="scientific">Bathycoccus prasinos</name>
    <dbReference type="NCBI Taxonomy" id="41875"/>
    <lineage>
        <taxon>Eukaryota</taxon>
        <taxon>Viridiplantae</taxon>
        <taxon>Chlorophyta</taxon>
        <taxon>Mamiellophyceae</taxon>
        <taxon>Mamiellales</taxon>
        <taxon>Bathycoccaceae</taxon>
        <taxon>Bathycoccus</taxon>
    </lineage>
</organism>
<feature type="region of interest" description="Disordered" evidence="4">
    <location>
        <begin position="1"/>
        <end position="55"/>
    </location>
</feature>
<evidence type="ECO:0000259" key="5">
    <source>
        <dbReference type="PROSITE" id="PS50102"/>
    </source>
</evidence>
<dbReference type="GO" id="GO:0032545">
    <property type="term" value="C:CURI complex"/>
    <property type="evidence" value="ECO:0007669"/>
    <property type="project" value="TreeGrafter"/>
</dbReference>
<dbReference type="STRING" id="41875.K8FE96"/>
<comment type="similarity">
    <text evidence="1">Belongs to the RRP7 family.</text>
</comment>
<evidence type="ECO:0000256" key="4">
    <source>
        <dbReference type="SAM" id="MobiDB-lite"/>
    </source>
</evidence>
<dbReference type="InterPro" id="IPR024326">
    <property type="entry name" value="RRP7_C"/>
</dbReference>
<feature type="region of interest" description="Disordered" evidence="4">
    <location>
        <begin position="236"/>
        <end position="264"/>
    </location>
</feature>